<feature type="compositionally biased region" description="Polar residues" evidence="2">
    <location>
        <begin position="354"/>
        <end position="367"/>
    </location>
</feature>
<sequence>MSLISDTDYLIHQLRLSYLRDVEDLYGPRIITLDQAYQANPYILASGLADQERWPELNVPSSPQLSEDEEGTENASGFPGARLKYTQTIMGGKSGGLGLRVHGKRMSTSKRMSYLQRKAAETLEESTPATKVSNLVSTGAPPTQQGTLSTSAPPVASSMVKPGDGWVKVDHDGDKRPDSPAVNVQIQLATAPEEAPVTKVVQFVPKFSKEVEARRQMRMAARRGPGGAPPPPSNKPLSFDTSSEEEEDEEEEEGEGSGGSSEESFGEEDAGDSSMDEGDEFDPEFAATRTGDSASDVNSIMSGNSSMPDSASHPHQYRARPRLSPVSEHHKRRATSRTRPAELALVPGPRSESDIPQSKKSGNTMARSKSDGPPQSARHAPSSSVSESMFARKKPPPAKPQKSALSSMMALSSGSSNPFSELYAAISGRGQSLSTTINVFFPHATRPAGKPMELTIRKDATVEEVVGFALWSYWEEDWQPRLDEGLGEDDPRRDHKLSAVGWVLRIAEDDGEPDDDFPPPDRMGKISKFNSDAYAILEATPSQMAQNEILESKIQRRPSRTMTSKKPEKLTVPAAGAAIPSQPSALPASYAASTLSSVPLSTSLGPSSSHGPQIFLRIRVEDNADEVHILTTIPVSAGMYLQEALEMVCRRRKGLNPKDYALVLKLRESHIQVPLDRTVASLQGNRELLLIQKDRLHKLGNLSKEIRTTDPNASIFKHMSETPEQQYSSVLDYTAAYKKYNVYRKIPMLVTRQERILAIDGVYIHIMPSANKAKAVFDHGKTASYHIKSIADCQQSQKSSAFKLVLNRASGNKRYDFEAESPKLAAELVHTIRSLKAALERSGTVNRSRRSRQVV</sequence>
<accession>A0A8H5FGH6</accession>
<gene>
    <name evidence="5" type="ORF">D9611_006472</name>
</gene>
<reference evidence="5 6" key="1">
    <citation type="journal article" date="2020" name="ISME J.">
        <title>Uncovering the hidden diversity of litter-decomposition mechanisms in mushroom-forming fungi.</title>
        <authorList>
            <person name="Floudas D."/>
            <person name="Bentzer J."/>
            <person name="Ahren D."/>
            <person name="Johansson T."/>
            <person name="Persson P."/>
            <person name="Tunlid A."/>
        </authorList>
    </citation>
    <scope>NUCLEOTIDE SEQUENCE [LARGE SCALE GENOMIC DNA]</scope>
    <source>
        <strain evidence="5 6">CBS 175.51</strain>
    </source>
</reference>
<dbReference type="PANTHER" id="PTHR13335:SF1">
    <property type="entry name" value="TARGET OF RAPAMYCIN COMPLEX 2 SUBUNIT MAPKAP1"/>
    <property type="match status" value="1"/>
</dbReference>
<dbReference type="GO" id="GO:0005546">
    <property type="term" value="F:phosphatidylinositol-4,5-bisphosphate binding"/>
    <property type="evidence" value="ECO:0007669"/>
    <property type="project" value="TreeGrafter"/>
</dbReference>
<feature type="compositionally biased region" description="Polar residues" evidence="2">
    <location>
        <begin position="125"/>
        <end position="152"/>
    </location>
</feature>
<evidence type="ECO:0008006" key="7">
    <source>
        <dbReference type="Google" id="ProtNLM"/>
    </source>
</evidence>
<feature type="region of interest" description="Disordered" evidence="2">
    <location>
        <begin position="121"/>
        <end position="157"/>
    </location>
</feature>
<dbReference type="PANTHER" id="PTHR13335">
    <property type="entry name" value="TARGET OF RAPAMYCIN COMPLEX 2 SUBUNIT MAPKAP1"/>
    <property type="match status" value="1"/>
</dbReference>
<feature type="region of interest" description="Disordered" evidence="2">
    <location>
        <begin position="214"/>
        <end position="407"/>
    </location>
</feature>
<evidence type="ECO:0000256" key="2">
    <source>
        <dbReference type="SAM" id="MobiDB-lite"/>
    </source>
</evidence>
<name>A0A8H5FGH6_9AGAR</name>
<dbReference type="AlphaFoldDB" id="A0A8H5FGH6"/>
<dbReference type="InterPro" id="IPR011993">
    <property type="entry name" value="PH-like_dom_sf"/>
</dbReference>
<comment type="similarity">
    <text evidence="1">Belongs to the SIN1 family.</text>
</comment>
<dbReference type="InterPro" id="IPR008828">
    <property type="entry name" value="Sin1/Avo1"/>
</dbReference>
<feature type="domain" description="CRIM" evidence="3">
    <location>
        <begin position="402"/>
        <end position="548"/>
    </location>
</feature>
<evidence type="ECO:0000256" key="1">
    <source>
        <dbReference type="ARBA" id="ARBA00009407"/>
    </source>
</evidence>
<dbReference type="GO" id="GO:0005737">
    <property type="term" value="C:cytoplasm"/>
    <property type="evidence" value="ECO:0007669"/>
    <property type="project" value="TreeGrafter"/>
</dbReference>
<feature type="compositionally biased region" description="Polar residues" evidence="2">
    <location>
        <begin position="290"/>
        <end position="309"/>
    </location>
</feature>
<feature type="compositionally biased region" description="Acidic residues" evidence="2">
    <location>
        <begin position="264"/>
        <end position="283"/>
    </location>
</feature>
<dbReference type="Pfam" id="PF16979">
    <property type="entry name" value="SIN1_PH"/>
    <property type="match status" value="1"/>
</dbReference>
<evidence type="ECO:0000259" key="3">
    <source>
        <dbReference type="Pfam" id="PF16978"/>
    </source>
</evidence>
<dbReference type="Proteomes" id="UP000541558">
    <property type="component" value="Unassembled WGS sequence"/>
</dbReference>
<organism evidence="5 6">
    <name type="scientific">Ephemerocybe angulata</name>
    <dbReference type="NCBI Taxonomy" id="980116"/>
    <lineage>
        <taxon>Eukaryota</taxon>
        <taxon>Fungi</taxon>
        <taxon>Dikarya</taxon>
        <taxon>Basidiomycota</taxon>
        <taxon>Agaricomycotina</taxon>
        <taxon>Agaricomycetes</taxon>
        <taxon>Agaricomycetidae</taxon>
        <taxon>Agaricales</taxon>
        <taxon>Agaricineae</taxon>
        <taxon>Psathyrellaceae</taxon>
        <taxon>Ephemerocybe</taxon>
    </lineage>
</organism>
<dbReference type="InterPro" id="IPR031567">
    <property type="entry name" value="CRIM_dom"/>
</dbReference>
<evidence type="ECO:0000313" key="6">
    <source>
        <dbReference type="Proteomes" id="UP000541558"/>
    </source>
</evidence>
<dbReference type="GO" id="GO:0038203">
    <property type="term" value="P:TORC2 signaling"/>
    <property type="evidence" value="ECO:0007669"/>
    <property type="project" value="TreeGrafter"/>
</dbReference>
<dbReference type="GO" id="GO:0031932">
    <property type="term" value="C:TORC2 complex"/>
    <property type="evidence" value="ECO:0007669"/>
    <property type="project" value="InterPro"/>
</dbReference>
<dbReference type="InterPro" id="IPR031313">
    <property type="entry name" value="Sin1_PH_dom"/>
</dbReference>
<keyword evidence="6" id="KW-1185">Reference proteome</keyword>
<protein>
    <recommendedName>
        <fullName evidence="7">Stress-activated map kinase-interacting protein 1</fullName>
    </recommendedName>
</protein>
<feature type="region of interest" description="Disordered" evidence="2">
    <location>
        <begin position="56"/>
        <end position="81"/>
    </location>
</feature>
<dbReference type="GO" id="GO:0005886">
    <property type="term" value="C:plasma membrane"/>
    <property type="evidence" value="ECO:0007669"/>
    <property type="project" value="TreeGrafter"/>
</dbReference>
<dbReference type="Gene3D" id="2.30.29.30">
    <property type="entry name" value="Pleckstrin-homology domain (PH domain)/Phosphotyrosine-binding domain (PTB)"/>
    <property type="match status" value="1"/>
</dbReference>
<feature type="compositionally biased region" description="Acidic residues" evidence="2">
    <location>
        <begin position="242"/>
        <end position="255"/>
    </location>
</feature>
<dbReference type="EMBL" id="JAACJK010000058">
    <property type="protein sequence ID" value="KAF5336325.1"/>
    <property type="molecule type" value="Genomic_DNA"/>
</dbReference>
<evidence type="ECO:0000259" key="4">
    <source>
        <dbReference type="Pfam" id="PF16979"/>
    </source>
</evidence>
<feature type="domain" description="SIN1-type PH" evidence="4">
    <location>
        <begin position="736"/>
        <end position="835"/>
    </location>
</feature>
<comment type="caution">
    <text evidence="5">The sequence shown here is derived from an EMBL/GenBank/DDBJ whole genome shotgun (WGS) entry which is preliminary data.</text>
</comment>
<evidence type="ECO:0000313" key="5">
    <source>
        <dbReference type="EMBL" id="KAF5336325.1"/>
    </source>
</evidence>
<dbReference type="Pfam" id="PF16978">
    <property type="entry name" value="CRIM"/>
    <property type="match status" value="1"/>
</dbReference>
<proteinExistence type="inferred from homology"/>
<dbReference type="OrthoDB" id="241990at2759"/>